<dbReference type="RefSeq" id="WP_084054663.1">
    <property type="nucleotide sequence ID" value="NZ_FOXR01000007.1"/>
</dbReference>
<proteinExistence type="predicted"/>
<dbReference type="Gene3D" id="3.30.460.10">
    <property type="entry name" value="Beta Polymerase, domain 2"/>
    <property type="match status" value="1"/>
</dbReference>
<evidence type="ECO:0000259" key="1">
    <source>
        <dbReference type="Pfam" id="PF18765"/>
    </source>
</evidence>
<gene>
    <name evidence="2" type="ORF">SAMN05444406_10738</name>
</gene>
<feature type="domain" description="Polymerase beta nucleotidyltransferase" evidence="1">
    <location>
        <begin position="13"/>
        <end position="51"/>
    </location>
</feature>
<dbReference type="EMBL" id="FOXR01000007">
    <property type="protein sequence ID" value="SFP94782.1"/>
    <property type="molecule type" value="Genomic_DNA"/>
</dbReference>
<keyword evidence="3" id="KW-1185">Reference proteome</keyword>
<keyword evidence="2" id="KW-0808">Transferase</keyword>
<dbReference type="GO" id="GO:0016740">
    <property type="term" value="F:transferase activity"/>
    <property type="evidence" value="ECO:0007669"/>
    <property type="project" value="UniProtKB-KW"/>
</dbReference>
<protein>
    <submittedName>
        <fullName evidence="2">Nucleotidyltransferase domain-containing protein</fullName>
    </submittedName>
</protein>
<dbReference type="Pfam" id="PF18765">
    <property type="entry name" value="Polbeta"/>
    <property type="match status" value="1"/>
</dbReference>
<dbReference type="InterPro" id="IPR041633">
    <property type="entry name" value="Polbeta"/>
</dbReference>
<reference evidence="2 3" key="1">
    <citation type="submission" date="2016-10" db="EMBL/GenBank/DDBJ databases">
        <authorList>
            <person name="de Groot N.N."/>
        </authorList>
    </citation>
    <scope>NUCLEOTIDE SEQUENCE [LARGE SCALE GENOMIC DNA]</scope>
    <source>
        <strain evidence="2 3">DSM 20678</strain>
    </source>
</reference>
<sequence length="53" mass="6217">MDNPVRIEQKLDQLNEVFEQYPNIIAVIVFGSYNTPYYNQNSDIDFGIIYSVK</sequence>
<name>A0A1I5UHP3_9FIRM</name>
<dbReference type="SUPFAM" id="SSF81301">
    <property type="entry name" value="Nucleotidyltransferase"/>
    <property type="match status" value="1"/>
</dbReference>
<dbReference type="InterPro" id="IPR043519">
    <property type="entry name" value="NT_sf"/>
</dbReference>
<evidence type="ECO:0000313" key="3">
    <source>
        <dbReference type="Proteomes" id="UP000198577"/>
    </source>
</evidence>
<evidence type="ECO:0000313" key="2">
    <source>
        <dbReference type="EMBL" id="SFP94782.1"/>
    </source>
</evidence>
<accession>A0A1I5UHP3</accession>
<dbReference type="AlphaFoldDB" id="A0A1I5UHP3"/>
<dbReference type="CDD" id="cd05403">
    <property type="entry name" value="NT_KNTase_like"/>
    <property type="match status" value="1"/>
</dbReference>
<dbReference type="Proteomes" id="UP000198577">
    <property type="component" value="Unassembled WGS sequence"/>
</dbReference>
<organism evidence="2 3">
    <name type="scientific">Caldicoprobacter faecalis</name>
    <dbReference type="NCBI Taxonomy" id="937334"/>
    <lineage>
        <taxon>Bacteria</taxon>
        <taxon>Bacillati</taxon>
        <taxon>Bacillota</taxon>
        <taxon>Clostridia</taxon>
        <taxon>Caldicoprobacterales</taxon>
        <taxon>Caldicoprobacteraceae</taxon>
        <taxon>Caldicoprobacter</taxon>
    </lineage>
</organism>